<dbReference type="AlphaFoldDB" id="A0A6C0D1T6"/>
<sequence>MKSCYELIPERRYMIQRIKNNKTEILEGVFVSLVAYSPTTALMRCMKRKSLPNVAHFGFSYDYDIYYDIQEIRDNATRARQNMENRAVNKILRRLINEEFEW</sequence>
<evidence type="ECO:0000313" key="1">
    <source>
        <dbReference type="EMBL" id="QHT10487.1"/>
    </source>
</evidence>
<protein>
    <submittedName>
        <fullName evidence="1">Uncharacterized protein</fullName>
    </submittedName>
</protein>
<reference evidence="1" key="1">
    <citation type="journal article" date="2020" name="Nature">
        <title>Giant virus diversity and host interactions through global metagenomics.</title>
        <authorList>
            <person name="Schulz F."/>
            <person name="Roux S."/>
            <person name="Paez-Espino D."/>
            <person name="Jungbluth S."/>
            <person name="Walsh D.A."/>
            <person name="Denef V.J."/>
            <person name="McMahon K.D."/>
            <person name="Konstantinidis K.T."/>
            <person name="Eloe-Fadrosh E.A."/>
            <person name="Kyrpides N.C."/>
            <person name="Woyke T."/>
        </authorList>
    </citation>
    <scope>NUCLEOTIDE SEQUENCE</scope>
    <source>
        <strain evidence="1">GVMAG-M-3300023174-107</strain>
    </source>
</reference>
<organism evidence="1">
    <name type="scientific">viral metagenome</name>
    <dbReference type="NCBI Taxonomy" id="1070528"/>
    <lineage>
        <taxon>unclassified sequences</taxon>
        <taxon>metagenomes</taxon>
        <taxon>organismal metagenomes</taxon>
    </lineage>
</organism>
<dbReference type="EMBL" id="MN739521">
    <property type="protein sequence ID" value="QHT10487.1"/>
    <property type="molecule type" value="Genomic_DNA"/>
</dbReference>
<proteinExistence type="predicted"/>
<accession>A0A6C0D1T6</accession>
<name>A0A6C0D1T6_9ZZZZ</name>